<dbReference type="Proteomes" id="UP000326532">
    <property type="component" value="Unassembled WGS sequence"/>
</dbReference>
<reference evidence="2 3" key="1">
    <citation type="submission" date="2019-04" db="EMBL/GenBank/DDBJ databases">
        <title>Fungal friends and foes A comparative genomics study of 23 Aspergillus species from section Flavi.</title>
        <authorList>
            <consortium name="DOE Joint Genome Institute"/>
            <person name="Kjaerbolling I."/>
            <person name="Vesth T.C."/>
            <person name="Frisvad J.C."/>
            <person name="Nybo J.L."/>
            <person name="Theobald S."/>
            <person name="Kildgaard S."/>
            <person name="Petersen T.I."/>
            <person name="Kuo A."/>
            <person name="Sato A."/>
            <person name="Lyhne E.K."/>
            <person name="Kogle M.E."/>
            <person name="Wiebenga A."/>
            <person name="Kun R.S."/>
            <person name="Lubbers R.J."/>
            <person name="Makela M.R."/>
            <person name="Barry K."/>
            <person name="Chovatia M."/>
            <person name="Clum A."/>
            <person name="Daum C."/>
            <person name="Haridas S."/>
            <person name="He G."/>
            <person name="LaButti K."/>
            <person name="Lipzen A."/>
            <person name="Mondo S."/>
            <person name="Pangilinan J."/>
            <person name="Riley R."/>
            <person name="Salamov A."/>
            <person name="Simmons B.A."/>
            <person name="Magnuson J.K."/>
            <person name="Henrissat B."/>
            <person name="Mortensen U.H."/>
            <person name="Larsen T.O."/>
            <person name="De vries R.P."/>
            <person name="Grigoriev I.V."/>
            <person name="Machida M."/>
            <person name="Baker S.E."/>
            <person name="Andersen M.R."/>
        </authorList>
    </citation>
    <scope>NUCLEOTIDE SEQUENCE [LARGE SCALE GENOMIC DNA]</scope>
    <source>
        <strain evidence="2 3">CBS 117618</strain>
    </source>
</reference>
<keyword evidence="1" id="KW-0175">Coiled coil</keyword>
<evidence type="ECO:0000256" key="1">
    <source>
        <dbReference type="SAM" id="Coils"/>
    </source>
</evidence>
<gene>
    <name evidence="2" type="ORF">BDV34DRAFT_229725</name>
</gene>
<feature type="coiled-coil region" evidence="1">
    <location>
        <begin position="29"/>
        <end position="56"/>
    </location>
</feature>
<organism evidence="2 3">
    <name type="scientific">Aspergillus parasiticus</name>
    <dbReference type="NCBI Taxonomy" id="5067"/>
    <lineage>
        <taxon>Eukaryota</taxon>
        <taxon>Fungi</taxon>
        <taxon>Dikarya</taxon>
        <taxon>Ascomycota</taxon>
        <taxon>Pezizomycotina</taxon>
        <taxon>Eurotiomycetes</taxon>
        <taxon>Eurotiomycetidae</taxon>
        <taxon>Eurotiales</taxon>
        <taxon>Aspergillaceae</taxon>
        <taxon>Aspergillus</taxon>
        <taxon>Aspergillus subgen. Circumdati</taxon>
    </lineage>
</organism>
<dbReference type="EMBL" id="ML735029">
    <property type="protein sequence ID" value="KAB8201009.1"/>
    <property type="molecule type" value="Genomic_DNA"/>
</dbReference>
<dbReference type="AlphaFoldDB" id="A0A5N6D7U5"/>
<proteinExistence type="predicted"/>
<accession>A0A5N6D7U5</accession>
<protein>
    <submittedName>
        <fullName evidence="2">Uncharacterized protein</fullName>
    </submittedName>
</protein>
<name>A0A5N6D7U5_ASPPA</name>
<evidence type="ECO:0000313" key="3">
    <source>
        <dbReference type="Proteomes" id="UP000326532"/>
    </source>
</evidence>
<keyword evidence="3" id="KW-1185">Reference proteome</keyword>
<evidence type="ECO:0000313" key="2">
    <source>
        <dbReference type="EMBL" id="KAB8201009.1"/>
    </source>
</evidence>
<sequence>MSVQVIHAGVVYDDKCGECDVFDDLCQPCQEAREEYDKASEKYDKAREQYEEAQSQAYENGRGFLVHYWDPDSERGPTTPCEDTLKEYATAYNGDIDVCIVYGDQPFSGSDTRAPFTLFYGEYEDAFVLLEDETGDWVLGVCEKAGKRVFGSSWKPVYDLEDEEDEEEE</sequence>
<dbReference type="VEuPathDB" id="FungiDB:BDV34DRAFT_229725"/>